<evidence type="ECO:0000313" key="1">
    <source>
        <dbReference type="EMBL" id="KAI4377422.1"/>
    </source>
</evidence>
<evidence type="ECO:0000313" key="2">
    <source>
        <dbReference type="Proteomes" id="UP001057402"/>
    </source>
</evidence>
<keyword evidence="2" id="KW-1185">Reference proteome</keyword>
<organism evidence="1 2">
    <name type="scientific">Melastoma candidum</name>
    <dbReference type="NCBI Taxonomy" id="119954"/>
    <lineage>
        <taxon>Eukaryota</taxon>
        <taxon>Viridiplantae</taxon>
        <taxon>Streptophyta</taxon>
        <taxon>Embryophyta</taxon>
        <taxon>Tracheophyta</taxon>
        <taxon>Spermatophyta</taxon>
        <taxon>Magnoliopsida</taxon>
        <taxon>eudicotyledons</taxon>
        <taxon>Gunneridae</taxon>
        <taxon>Pentapetalae</taxon>
        <taxon>rosids</taxon>
        <taxon>malvids</taxon>
        <taxon>Myrtales</taxon>
        <taxon>Melastomataceae</taxon>
        <taxon>Melastomatoideae</taxon>
        <taxon>Melastomateae</taxon>
        <taxon>Melastoma</taxon>
    </lineage>
</organism>
<protein>
    <submittedName>
        <fullName evidence="1">Uncharacterized protein</fullName>
    </submittedName>
</protein>
<comment type="caution">
    <text evidence="1">The sequence shown here is derived from an EMBL/GenBank/DDBJ whole genome shotgun (WGS) entry which is preliminary data.</text>
</comment>
<name>A0ACB9RN94_9MYRT</name>
<dbReference type="Proteomes" id="UP001057402">
    <property type="component" value="Chromosome 4"/>
</dbReference>
<gene>
    <name evidence="1" type="ORF">MLD38_015048</name>
</gene>
<accession>A0ACB9RN94</accession>
<dbReference type="EMBL" id="CM042883">
    <property type="protein sequence ID" value="KAI4377422.1"/>
    <property type="molecule type" value="Genomic_DNA"/>
</dbReference>
<sequence>MANPKLLQSEDLSKYILHTVVYPREPEPLKELRCASAGHPFSFYGTDPDAGQLMAMLLKLIQAKRTIEVGVFTGYSLLLTALTIPDDGKITAIDINKEAYEIGLPIIQKAGVEHKINFIHSPALPVLDNLLQDKENEGSFDFAYVDADKDNYLNYHERLVKLVKIGGLLVYDNVLWGGFVAMPLETIPERKRKRTTATMEFNKTIAADPRVDISIAPVGDGVLICRRVM</sequence>
<proteinExistence type="predicted"/>
<reference evidence="2" key="1">
    <citation type="journal article" date="2023" name="Front. Plant Sci.">
        <title>Chromosomal-level genome assembly of Melastoma candidum provides insights into trichome evolution.</title>
        <authorList>
            <person name="Zhong Y."/>
            <person name="Wu W."/>
            <person name="Sun C."/>
            <person name="Zou P."/>
            <person name="Liu Y."/>
            <person name="Dai S."/>
            <person name="Zhou R."/>
        </authorList>
    </citation>
    <scope>NUCLEOTIDE SEQUENCE [LARGE SCALE GENOMIC DNA]</scope>
</reference>